<organism evidence="2 3">
    <name type="scientific">Pelomonas cellulosilytica</name>
    <dbReference type="NCBI Taxonomy" id="2906762"/>
    <lineage>
        <taxon>Bacteria</taxon>
        <taxon>Pseudomonadati</taxon>
        <taxon>Pseudomonadota</taxon>
        <taxon>Betaproteobacteria</taxon>
        <taxon>Burkholderiales</taxon>
        <taxon>Sphaerotilaceae</taxon>
        <taxon>Roseateles</taxon>
    </lineage>
</organism>
<gene>
    <name evidence="2" type="ORF">LXT13_01370</name>
</gene>
<reference evidence="2 3" key="1">
    <citation type="submission" date="2021-12" db="EMBL/GenBank/DDBJ databases">
        <title>Genome seq of P8.</title>
        <authorList>
            <person name="Seo T."/>
        </authorList>
    </citation>
    <scope>NUCLEOTIDE SEQUENCE [LARGE SCALE GENOMIC DNA]</scope>
    <source>
        <strain evidence="2 3">P8</strain>
    </source>
</reference>
<dbReference type="InterPro" id="IPR011330">
    <property type="entry name" value="Glyco_hydro/deAcase_b/a-brl"/>
</dbReference>
<dbReference type="Gene3D" id="3.20.20.370">
    <property type="entry name" value="Glycoside hydrolase/deacetylase"/>
    <property type="match status" value="1"/>
</dbReference>
<dbReference type="RefSeq" id="WP_233369804.1">
    <property type="nucleotide sequence ID" value="NZ_JAJTWU010000001.1"/>
</dbReference>
<evidence type="ECO:0000313" key="3">
    <source>
        <dbReference type="Proteomes" id="UP001200741"/>
    </source>
</evidence>
<dbReference type="Pfam" id="PF10096">
    <property type="entry name" value="DUF2334"/>
    <property type="match status" value="1"/>
</dbReference>
<dbReference type="CDD" id="cd11374">
    <property type="entry name" value="CE4_u10"/>
    <property type="match status" value="1"/>
</dbReference>
<proteinExistence type="predicted"/>
<evidence type="ECO:0000256" key="1">
    <source>
        <dbReference type="SAM" id="MobiDB-lite"/>
    </source>
</evidence>
<evidence type="ECO:0000313" key="2">
    <source>
        <dbReference type="EMBL" id="MCE4553095.1"/>
    </source>
</evidence>
<feature type="region of interest" description="Disordered" evidence="1">
    <location>
        <begin position="1"/>
        <end position="25"/>
    </location>
</feature>
<dbReference type="EMBL" id="JAJTWU010000001">
    <property type="protein sequence ID" value="MCE4553095.1"/>
    <property type="molecule type" value="Genomic_DNA"/>
</dbReference>
<accession>A0ABS8XUZ6</accession>
<feature type="compositionally biased region" description="Low complexity" evidence="1">
    <location>
        <begin position="1"/>
        <end position="17"/>
    </location>
</feature>
<comment type="caution">
    <text evidence="2">The sequence shown here is derived from an EMBL/GenBank/DDBJ whole genome shotgun (WGS) entry which is preliminary data.</text>
</comment>
<dbReference type="InterPro" id="IPR018763">
    <property type="entry name" value="DUF2334"/>
</dbReference>
<protein>
    <submittedName>
        <fullName evidence="2">Polysaccharide deacetylase family protein</fullName>
    </submittedName>
</protein>
<sequence length="282" mass="31488">MAATPRAPQRAAALPPTRLSPPSRIDTTEACTARDLCVVLHDVAPARWDGCRRVLDELQHGARLAGVRLPLTLLVVPRLHGDDRLPAPYLRWLHAMRASGHELALHGLTHRDEGPPPRGLRERLLRQHYTAREGEFAALSHAEAGQRVREGRAWARQVGLPMDGFVAPAWLMNAPSLQAVQEAGFTHTCTLTQVISLPDRHALAAPALVFSTRSGWRRHLSLLWNERLARRASQARLLRLELHPADADHPAILRCWTRLLLQALQQRVPVRLAEAARLASRF</sequence>
<dbReference type="SUPFAM" id="SSF88713">
    <property type="entry name" value="Glycoside hydrolase/deacetylase"/>
    <property type="match status" value="1"/>
</dbReference>
<dbReference type="Proteomes" id="UP001200741">
    <property type="component" value="Unassembled WGS sequence"/>
</dbReference>
<keyword evidence="3" id="KW-1185">Reference proteome</keyword>
<name>A0ABS8XUZ6_9BURK</name>